<evidence type="ECO:0000259" key="1">
    <source>
        <dbReference type="Pfam" id="PF06114"/>
    </source>
</evidence>
<organism evidence="2 3">
    <name type="scientific">Brevibacillus panacihumi</name>
    <dbReference type="NCBI Taxonomy" id="497735"/>
    <lineage>
        <taxon>Bacteria</taxon>
        <taxon>Bacillati</taxon>
        <taxon>Bacillota</taxon>
        <taxon>Bacilli</taxon>
        <taxon>Bacillales</taxon>
        <taxon>Paenibacillaceae</taxon>
        <taxon>Brevibacillus</taxon>
    </lineage>
</organism>
<dbReference type="AlphaFoldDB" id="A0A3M8CTA5"/>
<accession>A0A3M8CTA5</accession>
<sequence>MNISIYRLSFKITVFVFASQPTFKPSKVANEDIVPFFHENNIGRFIGLDKGLPASQQRIDFFHELGHLIRGHEGDQSTLPFLFRELQEEQVEHFIRYALMPYNMIQRLPLPEYERDFPHLIASEFRVPLTQAVDRWEQIKRRISAGRWEQACIERERSRYRKADPANWCDDAKKMFRQAIDGKMRKGQGVIIR</sequence>
<dbReference type="InterPro" id="IPR010359">
    <property type="entry name" value="IrrE_HExxH"/>
</dbReference>
<dbReference type="Proteomes" id="UP000281915">
    <property type="component" value="Unassembled WGS sequence"/>
</dbReference>
<evidence type="ECO:0000313" key="2">
    <source>
        <dbReference type="EMBL" id="RNB79036.1"/>
    </source>
</evidence>
<evidence type="ECO:0000313" key="3">
    <source>
        <dbReference type="Proteomes" id="UP000281915"/>
    </source>
</evidence>
<comment type="caution">
    <text evidence="2">The sequence shown here is derived from an EMBL/GenBank/DDBJ whole genome shotgun (WGS) entry which is preliminary data.</text>
</comment>
<dbReference type="EMBL" id="RHHT01000020">
    <property type="protein sequence ID" value="RNB79036.1"/>
    <property type="molecule type" value="Genomic_DNA"/>
</dbReference>
<dbReference type="RefSeq" id="WP_122913255.1">
    <property type="nucleotide sequence ID" value="NZ_RHHT01000020.1"/>
</dbReference>
<dbReference type="Pfam" id="PF06114">
    <property type="entry name" value="Peptidase_M78"/>
    <property type="match status" value="1"/>
</dbReference>
<gene>
    <name evidence="2" type="ORF">EDM58_10160</name>
</gene>
<proteinExistence type="predicted"/>
<feature type="domain" description="IrrE N-terminal-like" evidence="1">
    <location>
        <begin position="24"/>
        <end position="136"/>
    </location>
</feature>
<reference evidence="2 3" key="1">
    <citation type="submission" date="2018-10" db="EMBL/GenBank/DDBJ databases">
        <title>Phylogenomics of Brevibacillus.</title>
        <authorList>
            <person name="Dunlap C."/>
        </authorList>
    </citation>
    <scope>NUCLEOTIDE SEQUENCE [LARGE SCALE GENOMIC DNA]</scope>
    <source>
        <strain evidence="2 3">JCM 15085</strain>
    </source>
</reference>
<protein>
    <submittedName>
        <fullName evidence="2">ImmA/IrrE family metallo-endopeptidase</fullName>
    </submittedName>
</protein>
<name>A0A3M8CTA5_9BACL</name>